<dbReference type="GO" id="GO:0006909">
    <property type="term" value="P:phagocytosis"/>
    <property type="evidence" value="ECO:0007669"/>
    <property type="project" value="UniProtKB-KW"/>
</dbReference>
<dbReference type="Pfam" id="PF11841">
    <property type="entry name" value="ELMO_ARM"/>
    <property type="match status" value="1"/>
</dbReference>
<evidence type="ECO:0000259" key="5">
    <source>
        <dbReference type="PROSITE" id="PS51335"/>
    </source>
</evidence>
<feature type="domain" description="ELMO" evidence="5">
    <location>
        <begin position="307"/>
        <end position="480"/>
    </location>
</feature>
<keyword evidence="2" id="KW-0581">Phagocytosis</keyword>
<keyword evidence="3" id="KW-0729">SH3-binding</keyword>
<dbReference type="GO" id="GO:0006915">
    <property type="term" value="P:apoptotic process"/>
    <property type="evidence" value="ECO:0007669"/>
    <property type="project" value="UniProtKB-KW"/>
</dbReference>
<proteinExistence type="predicted"/>
<keyword evidence="1" id="KW-0053">Apoptosis</keyword>
<dbReference type="InterPro" id="IPR001849">
    <property type="entry name" value="PH_domain"/>
</dbReference>
<dbReference type="Gene3D" id="6.10.250.810">
    <property type="match status" value="1"/>
</dbReference>
<evidence type="ECO:0000313" key="6">
    <source>
        <dbReference type="Ensembl" id="ENSACDP00005015869.1"/>
    </source>
</evidence>
<reference evidence="6" key="2">
    <citation type="submission" date="2025-09" db="UniProtKB">
        <authorList>
            <consortium name="Ensembl"/>
        </authorList>
    </citation>
    <scope>IDENTIFICATION</scope>
</reference>
<reference evidence="6" key="1">
    <citation type="submission" date="2025-08" db="UniProtKB">
        <authorList>
            <consortium name="Ensembl"/>
        </authorList>
    </citation>
    <scope>IDENTIFICATION</scope>
</reference>
<comment type="function">
    <text evidence="4">Involved in cytoskeletal rearrangements required for phagocytosis of apoptotic cells and cell motility. Acts in association with DOCK1 and CRK. Was initially proposed to be required in complex with DOCK1 to activate Rac Rho small GTPases. May enhance the guanine nucleotide exchange factor (GEF) activity of DOCK1.</text>
</comment>
<dbReference type="Pfam" id="PF16457">
    <property type="entry name" value="PH_12"/>
    <property type="match status" value="1"/>
</dbReference>
<dbReference type="Ensembl" id="ENSACDT00005019108.1">
    <property type="protein sequence ID" value="ENSACDP00005015869.1"/>
    <property type="gene ID" value="ENSACDG00005011631.1"/>
</dbReference>
<dbReference type="PANTHER" id="PTHR12771:SF16">
    <property type="entry name" value="ENGULFMENT AND CELL MOTILITY PROTEIN 3"/>
    <property type="match status" value="1"/>
</dbReference>
<dbReference type="GO" id="GO:0007015">
    <property type="term" value="P:actin filament organization"/>
    <property type="evidence" value="ECO:0007669"/>
    <property type="project" value="TreeGrafter"/>
</dbReference>
<accession>A0A8B9E683</accession>
<name>A0A8B9E683_ANSCY</name>
<dbReference type="InterPro" id="IPR006816">
    <property type="entry name" value="ELMO_dom"/>
</dbReference>
<dbReference type="SUPFAM" id="SSF48371">
    <property type="entry name" value="ARM repeat"/>
    <property type="match status" value="1"/>
</dbReference>
<dbReference type="SUPFAM" id="SSF50729">
    <property type="entry name" value="PH domain-like"/>
    <property type="match status" value="1"/>
</dbReference>
<dbReference type="InterPro" id="IPR024574">
    <property type="entry name" value="ELMO_ARM"/>
</dbReference>
<dbReference type="Gene3D" id="2.30.29.30">
    <property type="entry name" value="Pleckstrin-homology domain (PH domain)/Phosphotyrosine-binding domain (PTB)"/>
    <property type="match status" value="1"/>
</dbReference>
<dbReference type="GO" id="GO:0048870">
    <property type="term" value="P:cell motility"/>
    <property type="evidence" value="ECO:0007669"/>
    <property type="project" value="TreeGrafter"/>
</dbReference>
<evidence type="ECO:0000256" key="1">
    <source>
        <dbReference type="ARBA" id="ARBA00022703"/>
    </source>
</evidence>
<evidence type="ECO:0000256" key="4">
    <source>
        <dbReference type="ARBA" id="ARBA00024863"/>
    </source>
</evidence>
<dbReference type="GO" id="GO:0017124">
    <property type="term" value="F:SH3 domain binding"/>
    <property type="evidence" value="ECO:0007669"/>
    <property type="project" value="UniProtKB-KW"/>
</dbReference>
<dbReference type="AlphaFoldDB" id="A0A8B9E683"/>
<evidence type="ECO:0000256" key="3">
    <source>
        <dbReference type="ARBA" id="ARBA00023036"/>
    </source>
</evidence>
<evidence type="ECO:0000313" key="7">
    <source>
        <dbReference type="Proteomes" id="UP000694521"/>
    </source>
</evidence>
<dbReference type="Proteomes" id="UP000694521">
    <property type="component" value="Unplaced"/>
</dbReference>
<keyword evidence="7" id="KW-1185">Reference proteome</keyword>
<protein>
    <submittedName>
        <fullName evidence="6">Engulfment and cell motility 3</fullName>
    </submittedName>
</protein>
<dbReference type="CDD" id="cd13359">
    <property type="entry name" value="PH_ELMO1_CED-12"/>
    <property type="match status" value="1"/>
</dbReference>
<dbReference type="InterPro" id="IPR011993">
    <property type="entry name" value="PH-like_dom_sf"/>
</dbReference>
<dbReference type="InterPro" id="IPR050868">
    <property type="entry name" value="ELMO_domain-containing"/>
</dbReference>
<dbReference type="PROSITE" id="PS51335">
    <property type="entry name" value="ELMO"/>
    <property type="match status" value="1"/>
</dbReference>
<dbReference type="InterPro" id="IPR016024">
    <property type="entry name" value="ARM-type_fold"/>
</dbReference>
<dbReference type="Gene3D" id="1.25.10.10">
    <property type="entry name" value="Leucine-rich Repeat Variant"/>
    <property type="match status" value="1"/>
</dbReference>
<dbReference type="Pfam" id="PF04727">
    <property type="entry name" value="ELMO_CED12"/>
    <property type="match status" value="1"/>
</dbReference>
<organism evidence="6 7">
    <name type="scientific">Anser cygnoides</name>
    <name type="common">Swan goose</name>
    <dbReference type="NCBI Taxonomy" id="8845"/>
    <lineage>
        <taxon>Eukaryota</taxon>
        <taxon>Metazoa</taxon>
        <taxon>Chordata</taxon>
        <taxon>Craniata</taxon>
        <taxon>Vertebrata</taxon>
        <taxon>Euteleostomi</taxon>
        <taxon>Archelosauria</taxon>
        <taxon>Archosauria</taxon>
        <taxon>Dinosauria</taxon>
        <taxon>Saurischia</taxon>
        <taxon>Theropoda</taxon>
        <taxon>Coelurosauria</taxon>
        <taxon>Aves</taxon>
        <taxon>Neognathae</taxon>
        <taxon>Galloanserae</taxon>
        <taxon>Anseriformes</taxon>
        <taxon>Anatidae</taxon>
        <taxon>Anserinae</taxon>
        <taxon>Anser</taxon>
    </lineage>
</organism>
<dbReference type="PANTHER" id="PTHR12771">
    <property type="entry name" value="ENGULFMENT AND CELL MOTILITY"/>
    <property type="match status" value="1"/>
</dbReference>
<dbReference type="FunFam" id="2.30.29.30:FF:000053">
    <property type="entry name" value="Engulfment and cell motility protein 1"/>
    <property type="match status" value="1"/>
</dbReference>
<sequence length="865" mass="99002">MPPPKDVVKIAIQMVGAIPQLIELQQTKPLASVLKDVCDAWSLPNAERYALQYADGRQTYITESNRGEIKNGSILRLTTSPDQEAERLYNGIRSNNVDVKTDSLKKLASLSQDVTFAQEFINRNGLKLIFCIVEEGNDTGEMLAHTLKAFMELMEHDFVSWETLSAAFIKKIVSYVNMNAMDASVQQLSLSILENMVPSSRLLFDLVKKEVTVDRLLTHLQVTNTQLQLKAMALLIALLLAATDAERRDMMEYLREKNIRQFIHKNIIHSSEPLGDEMAHYLYVLQSVSLNLHDRRMRTPMDPYSQEQRELLQSLRQAAFESESEAPTSNFSTERRRSLCAKEFRKLGFMNNSNPAEDLRRAPPGLLALDNMLYFSRHTPNAYSRFVLENSSREDKHECPFARSSIQLTLILCEILHIGEPCSETAQAFYPMFFGQDHFFEELFCICIQLVNKTWKEMRATQEDFDKVLQVVREQITRTLSLKPTSLELFKTRVNALNYSEILKLRQTERLHQEETLAVPVLELRERLKPELLELIRQQRLLRLCEGTLFRKISSRRRQDKLWYCRLSPNHKVLHYGDVEEGVQSPPIESLPEKIPVADMKALLIGKECPHTKEKSSGKQNKDVLELAFSIVYDVEEYCLNFVAPTRYEFCLWTDGLNVLLGKEMTSERTQTDLDVLLSMELKLRLLDLENVSIPDTPPPVPKPPSNLNFCYDFSHAEQGIWAWKCSVSIMPTPLCMKTSKLFSCLQCLPRAVLALEPTQAQPVPHLASKKRSFHNPHWCVSLLQAEMLRCWSLQKGICLCHSLVGQDEAVGQPPQLWEVENLGRGRQMTNRTANQPHDCHCMPALSFALLQCRPPPLRALGSSL</sequence>
<dbReference type="InterPro" id="IPR011989">
    <property type="entry name" value="ARM-like"/>
</dbReference>
<evidence type="ECO:0000256" key="2">
    <source>
        <dbReference type="ARBA" id="ARBA00022907"/>
    </source>
</evidence>